<sequence>MRRSRYRQPSRNGRPSPLANLAIFAVLPLILTGVLDLKLSGDGEVSVPEALLLGPVGVVITGQDDVELTSADGVVTVSIPTASVSSPVTLNYQESGPAEVPDLSTGYLSTGRFFELSGTTVGDAGSQVVFQNMLSIEMGIGPDELALAGNDYFRLFIQHFLDHSQTWGVLPTNVDGNDEI</sequence>
<organism evidence="1">
    <name type="scientific">marine metagenome</name>
    <dbReference type="NCBI Taxonomy" id="408172"/>
    <lineage>
        <taxon>unclassified sequences</taxon>
        <taxon>metagenomes</taxon>
        <taxon>ecological metagenomes</taxon>
    </lineage>
</organism>
<reference evidence="1" key="1">
    <citation type="submission" date="2018-05" db="EMBL/GenBank/DDBJ databases">
        <authorList>
            <person name="Lanie J.A."/>
            <person name="Ng W.-L."/>
            <person name="Kazmierczak K.M."/>
            <person name="Andrzejewski T.M."/>
            <person name="Davidsen T.M."/>
            <person name="Wayne K.J."/>
            <person name="Tettelin H."/>
            <person name="Glass J.I."/>
            <person name="Rusch D."/>
            <person name="Podicherti R."/>
            <person name="Tsui H.-C.T."/>
            <person name="Winkler M.E."/>
        </authorList>
    </citation>
    <scope>NUCLEOTIDE SEQUENCE</scope>
</reference>
<name>A0A382QED1_9ZZZZ</name>
<evidence type="ECO:0000313" key="1">
    <source>
        <dbReference type="EMBL" id="SVC83310.1"/>
    </source>
</evidence>
<accession>A0A382QED1</accession>
<protein>
    <submittedName>
        <fullName evidence="1">Uncharacterized protein</fullName>
    </submittedName>
</protein>
<gene>
    <name evidence="1" type="ORF">METZ01_LOCUS336164</name>
</gene>
<dbReference type="AlphaFoldDB" id="A0A382QED1"/>
<proteinExistence type="predicted"/>
<dbReference type="EMBL" id="UINC01113593">
    <property type="protein sequence ID" value="SVC83310.1"/>
    <property type="molecule type" value="Genomic_DNA"/>
</dbReference>